<gene>
    <name evidence="1" type="ORF">FJY68_08970</name>
</gene>
<name>A0A938BTK4_UNCW3</name>
<evidence type="ECO:0000313" key="1">
    <source>
        <dbReference type="EMBL" id="MBM3331964.1"/>
    </source>
</evidence>
<dbReference type="Proteomes" id="UP000779900">
    <property type="component" value="Unassembled WGS sequence"/>
</dbReference>
<evidence type="ECO:0000313" key="2">
    <source>
        <dbReference type="Proteomes" id="UP000779900"/>
    </source>
</evidence>
<dbReference type="PROSITE" id="PS51257">
    <property type="entry name" value="PROKAR_LIPOPROTEIN"/>
    <property type="match status" value="1"/>
</dbReference>
<organism evidence="1 2">
    <name type="scientific">candidate division WOR-3 bacterium</name>
    <dbReference type="NCBI Taxonomy" id="2052148"/>
    <lineage>
        <taxon>Bacteria</taxon>
        <taxon>Bacteria division WOR-3</taxon>
    </lineage>
</organism>
<dbReference type="AlphaFoldDB" id="A0A938BTK4"/>
<accession>A0A938BTK4</accession>
<protein>
    <submittedName>
        <fullName evidence="1">Uncharacterized protein</fullName>
    </submittedName>
</protein>
<comment type="caution">
    <text evidence="1">The sequence shown here is derived from an EMBL/GenBank/DDBJ whole genome shotgun (WGS) entry which is preliminary data.</text>
</comment>
<reference evidence="1" key="1">
    <citation type="submission" date="2019-03" db="EMBL/GenBank/DDBJ databases">
        <title>Lake Tanganyika Metagenome-Assembled Genomes (MAGs).</title>
        <authorList>
            <person name="Tran P."/>
        </authorList>
    </citation>
    <scope>NUCLEOTIDE SEQUENCE</scope>
    <source>
        <strain evidence="1">K_DeepCast_150m_m2_040</strain>
    </source>
</reference>
<proteinExistence type="predicted"/>
<sequence length="128" mass="14710">MCKTRPDRVWLCVFAVATLFACHKPRSEGYRRIELFSTGKSSIEFTCLIGIPADTHRFTTPWSIELDLDTMGGSWPDRCRVSRANPGPDKLWVWASDRDSLRLARYLATQFDTVGFLMQSWICYQGKP</sequence>
<dbReference type="EMBL" id="VGIR01000053">
    <property type="protein sequence ID" value="MBM3331964.1"/>
    <property type="molecule type" value="Genomic_DNA"/>
</dbReference>